<sequence length="400" mass="46219">MKRSTKIILAIVVLLIVARLLLPYFVLRYVNKLMADMGSYTGHVEDVDIALIRGSYQIEDLRIRKINGKIKEPFLYVPKIDLSVEWKSLFKGALVGEVECYQPELNFAFSNNEQASQTGKELDWTKLVKDLLPIQINRFAAYNGKVDLVNLFEATKTDLSLEKFNVDIHNIRNVEDKQSKLPSPVTASGDVPGWGGTMKFEAGMNLLKQIPDFNYNLSFDNLQLVKLNDLARKYGNIDFEQGTISVISEMAMYDGRFVGYFKPLTKGMKIFKLKEPEDHRTVGRFFTELLAEGGSEILENQKRDQVATRIPLRGTVENTETEIWPIIIGVLRNAYVEAFTKEFDNTVTFKDAVETLKEDYKAKREKKKAERKERREERKEARQKKREERREARKKEKDAR</sequence>
<gene>
    <name evidence="3" type="ORF">ACFPMF_22815</name>
</gene>
<name>A0ABW0IFZ9_9BACT</name>
<dbReference type="Pfam" id="PF05359">
    <property type="entry name" value="DUF748"/>
    <property type="match status" value="1"/>
</dbReference>
<keyword evidence="2" id="KW-1133">Transmembrane helix</keyword>
<dbReference type="EMBL" id="JBHSMA010000010">
    <property type="protein sequence ID" value="MFC5412176.1"/>
    <property type="molecule type" value="Genomic_DNA"/>
</dbReference>
<evidence type="ECO:0000313" key="3">
    <source>
        <dbReference type="EMBL" id="MFC5412176.1"/>
    </source>
</evidence>
<feature type="region of interest" description="Disordered" evidence="1">
    <location>
        <begin position="360"/>
        <end position="400"/>
    </location>
</feature>
<dbReference type="InterPro" id="IPR008023">
    <property type="entry name" value="DUF748"/>
</dbReference>
<reference evidence="4" key="1">
    <citation type="journal article" date="2019" name="Int. J. Syst. Evol. Microbiol.">
        <title>The Global Catalogue of Microorganisms (GCM) 10K type strain sequencing project: providing services to taxonomists for standard genome sequencing and annotation.</title>
        <authorList>
            <consortium name="The Broad Institute Genomics Platform"/>
            <consortium name="The Broad Institute Genome Sequencing Center for Infectious Disease"/>
            <person name="Wu L."/>
            <person name="Ma J."/>
        </authorList>
    </citation>
    <scope>NUCLEOTIDE SEQUENCE [LARGE SCALE GENOMIC DNA]</scope>
    <source>
        <strain evidence="4">CCUG 55250</strain>
    </source>
</reference>
<accession>A0ABW0IFZ9</accession>
<dbReference type="Proteomes" id="UP001596106">
    <property type="component" value="Unassembled WGS sequence"/>
</dbReference>
<proteinExistence type="predicted"/>
<feature type="transmembrane region" description="Helical" evidence="2">
    <location>
        <begin position="7"/>
        <end position="27"/>
    </location>
</feature>
<keyword evidence="2" id="KW-0472">Membrane</keyword>
<protein>
    <submittedName>
        <fullName evidence="3">DUF748 domain-containing protein</fullName>
    </submittedName>
</protein>
<organism evidence="3 4">
    <name type="scientific">Larkinella bovis</name>
    <dbReference type="NCBI Taxonomy" id="683041"/>
    <lineage>
        <taxon>Bacteria</taxon>
        <taxon>Pseudomonadati</taxon>
        <taxon>Bacteroidota</taxon>
        <taxon>Cytophagia</taxon>
        <taxon>Cytophagales</taxon>
        <taxon>Spirosomataceae</taxon>
        <taxon>Larkinella</taxon>
    </lineage>
</organism>
<evidence type="ECO:0000313" key="4">
    <source>
        <dbReference type="Proteomes" id="UP001596106"/>
    </source>
</evidence>
<comment type="caution">
    <text evidence="3">The sequence shown here is derived from an EMBL/GenBank/DDBJ whole genome shotgun (WGS) entry which is preliminary data.</text>
</comment>
<evidence type="ECO:0000256" key="1">
    <source>
        <dbReference type="SAM" id="MobiDB-lite"/>
    </source>
</evidence>
<keyword evidence="4" id="KW-1185">Reference proteome</keyword>
<dbReference type="RefSeq" id="WP_379849421.1">
    <property type="nucleotide sequence ID" value="NZ_JBHSMA010000010.1"/>
</dbReference>
<keyword evidence="2" id="KW-0812">Transmembrane</keyword>
<evidence type="ECO:0000256" key="2">
    <source>
        <dbReference type="SAM" id="Phobius"/>
    </source>
</evidence>